<dbReference type="Proteomes" id="UP000266886">
    <property type="component" value="Unassembled WGS sequence"/>
</dbReference>
<name>A0ABX9UJI4_9CORY</name>
<organism evidence="1 2">
    <name type="scientific">Corynebacterium gottingense</name>
    <dbReference type="NCBI Taxonomy" id="2041036"/>
    <lineage>
        <taxon>Bacteria</taxon>
        <taxon>Bacillati</taxon>
        <taxon>Actinomycetota</taxon>
        <taxon>Actinomycetes</taxon>
        <taxon>Mycobacteriales</taxon>
        <taxon>Corynebacteriaceae</taxon>
        <taxon>Corynebacterium</taxon>
    </lineage>
</organism>
<reference evidence="1 2" key="1">
    <citation type="submission" date="2018-10" db="EMBL/GenBank/DDBJ databases">
        <title>Whole genome sequence of Corynebacterium gottingense DSM 130494T.</title>
        <authorList>
            <person name="Bernier A.-M."/>
            <person name="Bernard K."/>
        </authorList>
    </citation>
    <scope>NUCLEOTIDE SEQUENCE [LARGE SCALE GENOMIC DNA]</scope>
    <source>
        <strain evidence="1 2">DSM 103494</strain>
    </source>
</reference>
<dbReference type="EMBL" id="RDRE01000011">
    <property type="protein sequence ID" value="RMD18862.1"/>
    <property type="molecule type" value="Genomic_DNA"/>
</dbReference>
<evidence type="ECO:0000313" key="1">
    <source>
        <dbReference type="EMBL" id="RMD18862.1"/>
    </source>
</evidence>
<sequence>MVRMKLNSDLLAGVATRGDLGPAAANHSDWIVWAVTDIDAVSEQMLIDAPLFLSPKHATPERLSTSTVLLGVPLGEIAGADLADVDPRHPGDASVAPSAALTLKDVVVIAGADRATVKRAKDLLGADRIQFHTTPELFPET</sequence>
<evidence type="ECO:0000313" key="2">
    <source>
        <dbReference type="Proteomes" id="UP000266886"/>
    </source>
</evidence>
<protein>
    <submittedName>
        <fullName evidence="1">Uncharacterized protein</fullName>
    </submittedName>
</protein>
<proteinExistence type="predicted"/>
<keyword evidence="2" id="KW-1185">Reference proteome</keyword>
<accession>A0ABX9UJI4</accession>
<gene>
    <name evidence="1" type="ORF">EAW56_07835</name>
</gene>
<comment type="caution">
    <text evidence="1">The sequence shown here is derived from an EMBL/GenBank/DDBJ whole genome shotgun (WGS) entry which is preliminary data.</text>
</comment>